<dbReference type="GO" id="GO:0032196">
    <property type="term" value="P:transposition"/>
    <property type="evidence" value="ECO:0007669"/>
    <property type="project" value="TreeGrafter"/>
</dbReference>
<accession>I2NLT3</accession>
<dbReference type="InterPro" id="IPR051917">
    <property type="entry name" value="Transposase-Integrase"/>
</dbReference>
<reference evidence="1 2" key="1">
    <citation type="submission" date="2012-04" db="EMBL/GenBank/DDBJ databases">
        <authorList>
            <person name="Harkins D.M."/>
            <person name="Madupu R."/>
            <person name="Durkin A.S."/>
            <person name="Torralba M."/>
            <person name="Methe B."/>
            <person name="Sutton G.G."/>
            <person name="Nelson K.E."/>
        </authorList>
    </citation>
    <scope>NUCLEOTIDE SEQUENCE [LARGE SCALE GENOMIC DNA]</scope>
    <source>
        <strain evidence="1 2">F0449</strain>
    </source>
</reference>
<dbReference type="InterPro" id="IPR012337">
    <property type="entry name" value="RNaseH-like_sf"/>
</dbReference>
<evidence type="ECO:0000313" key="2">
    <source>
        <dbReference type="Proteomes" id="UP000003357"/>
    </source>
</evidence>
<dbReference type="SUPFAM" id="SSF53098">
    <property type="entry name" value="Ribonuclease H-like"/>
    <property type="match status" value="1"/>
</dbReference>
<dbReference type="PATRIC" id="fig|1095733.3.peg.989"/>
<proteinExistence type="predicted"/>
<organism evidence="1 2">
    <name type="scientific">Streptococcus parasanguinis F0449</name>
    <dbReference type="NCBI Taxonomy" id="1095733"/>
    <lineage>
        <taxon>Bacteria</taxon>
        <taxon>Bacillati</taxon>
        <taxon>Bacillota</taxon>
        <taxon>Bacilli</taxon>
        <taxon>Lactobacillales</taxon>
        <taxon>Streptococcaceae</taxon>
        <taxon>Streptococcus</taxon>
    </lineage>
</organism>
<dbReference type="EMBL" id="AJMV01000069">
    <property type="protein sequence ID" value="EIG26794.1"/>
    <property type="molecule type" value="Genomic_DNA"/>
</dbReference>
<sequence length="80" mass="9145">MKLYPIKSIITDNGNKFSSLGEIEGLDVYFAHAYSSYDQGTNEHFNGLLREFISKGINERPRRILGYQSAKKLFELNQTA</sequence>
<evidence type="ECO:0000313" key="1">
    <source>
        <dbReference type="EMBL" id="EIG26794.1"/>
    </source>
</evidence>
<dbReference type="Proteomes" id="UP000003357">
    <property type="component" value="Unassembled WGS sequence"/>
</dbReference>
<dbReference type="GO" id="GO:0005829">
    <property type="term" value="C:cytosol"/>
    <property type="evidence" value="ECO:0007669"/>
    <property type="project" value="TreeGrafter"/>
</dbReference>
<name>I2NLT3_STRPA</name>
<dbReference type="PANTHER" id="PTHR10948">
    <property type="entry name" value="TRANSPOSASE"/>
    <property type="match status" value="1"/>
</dbReference>
<dbReference type="GO" id="GO:0004803">
    <property type="term" value="F:transposase activity"/>
    <property type="evidence" value="ECO:0007669"/>
    <property type="project" value="TreeGrafter"/>
</dbReference>
<gene>
    <name evidence="1" type="ORF">HMPREF9971_1990</name>
</gene>
<comment type="caution">
    <text evidence="1">The sequence shown here is derived from an EMBL/GenBank/DDBJ whole genome shotgun (WGS) entry which is preliminary data.</text>
</comment>
<dbReference type="PANTHER" id="PTHR10948:SF23">
    <property type="entry name" value="TRANSPOSASE INSI FOR INSERTION SEQUENCE ELEMENT IS30A-RELATED"/>
    <property type="match status" value="1"/>
</dbReference>
<protein>
    <submittedName>
        <fullName evidence="1">Integrase core domain protein</fullName>
    </submittedName>
</protein>
<dbReference type="AlphaFoldDB" id="I2NLT3"/>